<reference evidence="2 3" key="1">
    <citation type="journal article" date="2023" name="Plants (Basel)">
        <title>Bridging the Gap: Combining Genomics and Transcriptomics Approaches to Understand Stylosanthes scabra, an Orphan Legume from the Brazilian Caatinga.</title>
        <authorList>
            <person name="Ferreira-Neto J.R.C."/>
            <person name="da Silva M.D."/>
            <person name="Binneck E."/>
            <person name="de Melo N.F."/>
            <person name="da Silva R.H."/>
            <person name="de Melo A.L.T.M."/>
            <person name="Pandolfi V."/>
            <person name="Bustamante F.O."/>
            <person name="Brasileiro-Vidal A.C."/>
            <person name="Benko-Iseppon A.M."/>
        </authorList>
    </citation>
    <scope>NUCLEOTIDE SEQUENCE [LARGE SCALE GENOMIC DNA]</scope>
    <source>
        <tissue evidence="2">Leaves</tissue>
    </source>
</reference>
<organism evidence="2 3">
    <name type="scientific">Stylosanthes scabra</name>
    <dbReference type="NCBI Taxonomy" id="79078"/>
    <lineage>
        <taxon>Eukaryota</taxon>
        <taxon>Viridiplantae</taxon>
        <taxon>Streptophyta</taxon>
        <taxon>Embryophyta</taxon>
        <taxon>Tracheophyta</taxon>
        <taxon>Spermatophyta</taxon>
        <taxon>Magnoliopsida</taxon>
        <taxon>eudicotyledons</taxon>
        <taxon>Gunneridae</taxon>
        <taxon>Pentapetalae</taxon>
        <taxon>rosids</taxon>
        <taxon>fabids</taxon>
        <taxon>Fabales</taxon>
        <taxon>Fabaceae</taxon>
        <taxon>Papilionoideae</taxon>
        <taxon>50 kb inversion clade</taxon>
        <taxon>dalbergioids sensu lato</taxon>
        <taxon>Dalbergieae</taxon>
        <taxon>Pterocarpus clade</taxon>
        <taxon>Stylosanthes</taxon>
    </lineage>
</organism>
<sequence>LGHTLCLTYQRVVVGTFVIAVEGAPRHCFREEIVSELQKLGYKGYAKIWFCSPGCPLNTGLRACREGNGVEITSNDEDYVLRKEDYIGSGDGLVEIEVKGESTPSSEVGMFDDSADNREHEDYFNFDVKYGNEGATSNAFGGFNGQLNGQNNKEGNGVEAGGDATKKNESAKGGEVRVL</sequence>
<feature type="compositionally biased region" description="Basic and acidic residues" evidence="1">
    <location>
        <begin position="164"/>
        <end position="179"/>
    </location>
</feature>
<comment type="caution">
    <text evidence="2">The sequence shown here is derived from an EMBL/GenBank/DDBJ whole genome shotgun (WGS) entry which is preliminary data.</text>
</comment>
<proteinExistence type="predicted"/>
<evidence type="ECO:0000313" key="3">
    <source>
        <dbReference type="Proteomes" id="UP001341840"/>
    </source>
</evidence>
<dbReference type="Proteomes" id="UP001341840">
    <property type="component" value="Unassembled WGS sequence"/>
</dbReference>
<gene>
    <name evidence="2" type="ORF">PIB30_016349</name>
</gene>
<name>A0ABU6T6Z0_9FABA</name>
<dbReference type="EMBL" id="JASCZI010090667">
    <property type="protein sequence ID" value="MED6144501.1"/>
    <property type="molecule type" value="Genomic_DNA"/>
</dbReference>
<accession>A0ABU6T6Z0</accession>
<evidence type="ECO:0000256" key="1">
    <source>
        <dbReference type="SAM" id="MobiDB-lite"/>
    </source>
</evidence>
<evidence type="ECO:0000313" key="2">
    <source>
        <dbReference type="EMBL" id="MED6144501.1"/>
    </source>
</evidence>
<feature type="non-terminal residue" evidence="2">
    <location>
        <position position="1"/>
    </location>
</feature>
<protein>
    <submittedName>
        <fullName evidence="2">Uncharacterized protein</fullName>
    </submittedName>
</protein>
<keyword evidence="3" id="KW-1185">Reference proteome</keyword>
<feature type="region of interest" description="Disordered" evidence="1">
    <location>
        <begin position="141"/>
        <end position="179"/>
    </location>
</feature>